<organism evidence="1 2">
    <name type="scientific">Duganella radicis</name>
    <dbReference type="NCBI Taxonomy" id="551988"/>
    <lineage>
        <taxon>Bacteria</taxon>
        <taxon>Pseudomonadati</taxon>
        <taxon>Pseudomonadota</taxon>
        <taxon>Betaproteobacteria</taxon>
        <taxon>Burkholderiales</taxon>
        <taxon>Oxalobacteraceae</taxon>
        <taxon>Telluria group</taxon>
        <taxon>Duganella</taxon>
    </lineage>
</organism>
<protein>
    <submittedName>
        <fullName evidence="1">AAA family ATPase</fullName>
    </submittedName>
</protein>
<dbReference type="Pfam" id="PF05621">
    <property type="entry name" value="TniB"/>
    <property type="match status" value="1"/>
</dbReference>
<accession>A0A6L6PRG6</accession>
<dbReference type="RefSeq" id="WP_155468049.1">
    <property type="nucleotide sequence ID" value="NZ_WNKY01000064.1"/>
</dbReference>
<gene>
    <name evidence="1" type="ORF">GM676_29440</name>
</gene>
<dbReference type="Gene3D" id="3.40.50.300">
    <property type="entry name" value="P-loop containing nucleotide triphosphate hydrolases"/>
    <property type="match status" value="1"/>
</dbReference>
<dbReference type="AlphaFoldDB" id="A0A6L6PRG6"/>
<evidence type="ECO:0000313" key="2">
    <source>
        <dbReference type="Proteomes" id="UP000475582"/>
    </source>
</evidence>
<evidence type="ECO:0000313" key="1">
    <source>
        <dbReference type="EMBL" id="MTV41683.1"/>
    </source>
</evidence>
<dbReference type="InterPro" id="IPR027417">
    <property type="entry name" value="P-loop_NTPase"/>
</dbReference>
<feature type="non-terminal residue" evidence="1">
    <location>
        <position position="170"/>
    </location>
</feature>
<dbReference type="EMBL" id="WNKY01000064">
    <property type="protein sequence ID" value="MTV41683.1"/>
    <property type="molecule type" value="Genomic_DNA"/>
</dbReference>
<dbReference type="Proteomes" id="UP000475582">
    <property type="component" value="Unassembled WGS sequence"/>
</dbReference>
<sequence length="170" mass="18550">MSEENIYLRVAQLDKIVVRHPALERARLGIEDCVAKTQFFREPVGSLLLGEGGMGKTTVCRALLASMPESMRIDSHVARTLVPAFYASVPSPATVKSVAASLLAKLNDPSPLAGTTAHMTNRLCLLLAACETKLVLLDEIHHLFDIQKTTTRVNVQVCNWIKTVVNATKV</sequence>
<dbReference type="OrthoDB" id="6672914at2"/>
<proteinExistence type="predicted"/>
<keyword evidence="2" id="KW-1185">Reference proteome</keyword>
<dbReference type="SUPFAM" id="SSF52540">
    <property type="entry name" value="P-loop containing nucleoside triphosphate hydrolases"/>
    <property type="match status" value="1"/>
</dbReference>
<dbReference type="InterPro" id="IPR008868">
    <property type="entry name" value="TniB"/>
</dbReference>
<name>A0A6L6PRG6_9BURK</name>
<reference evidence="1 2" key="1">
    <citation type="submission" date="2019-11" db="EMBL/GenBank/DDBJ databases">
        <title>Type strains purchased from KCTC, JCM and DSMZ.</title>
        <authorList>
            <person name="Lu H."/>
        </authorList>
    </citation>
    <scope>NUCLEOTIDE SEQUENCE [LARGE SCALE GENOMIC DNA]</scope>
    <source>
        <strain evidence="1 2">KCTC 22382</strain>
    </source>
</reference>
<comment type="caution">
    <text evidence="1">The sequence shown here is derived from an EMBL/GenBank/DDBJ whole genome shotgun (WGS) entry which is preliminary data.</text>
</comment>